<feature type="region of interest" description="Disordered" evidence="6">
    <location>
        <begin position="95"/>
        <end position="145"/>
    </location>
</feature>
<evidence type="ECO:0000259" key="7">
    <source>
        <dbReference type="PROSITE" id="PS50846"/>
    </source>
</evidence>
<proteinExistence type="inferred from homology"/>
<evidence type="ECO:0000256" key="6">
    <source>
        <dbReference type="SAM" id="MobiDB-lite"/>
    </source>
</evidence>
<evidence type="ECO:0000256" key="2">
    <source>
        <dbReference type="ARBA" id="ARBA00022723"/>
    </source>
</evidence>
<evidence type="ECO:0000256" key="1">
    <source>
        <dbReference type="ARBA" id="ARBA00022481"/>
    </source>
</evidence>
<dbReference type="CDD" id="cd00371">
    <property type="entry name" value="HMA"/>
    <property type="match status" value="1"/>
</dbReference>
<keyword evidence="9" id="KW-1185">Reference proteome</keyword>
<dbReference type="AlphaFoldDB" id="A0A1R3JWM6"/>
<dbReference type="PANTHER" id="PTHR45868:SF14">
    <property type="entry name" value="OS08G0205500 PROTEIN"/>
    <property type="match status" value="1"/>
</dbReference>
<feature type="compositionally biased region" description="Polar residues" evidence="6">
    <location>
        <begin position="107"/>
        <end position="120"/>
    </location>
</feature>
<dbReference type="InterPro" id="IPR006121">
    <property type="entry name" value="HMA_dom"/>
</dbReference>
<sequence length="239" mass="26081">MAKETDLEKIELKVSVNCCDGCKKKVKKALQSVEGVLKIEVDPQQPKVTVLGKVDPQKLIKRLSKVGKQAEQVRKSQNGAAMEKKEEIGIAMAAAPNSVAKDKEQKSTSNEQPKPSSYSCANDKRVLQDEGGDKGTKKKEESKEQIMGNANVPDVRSYSYGSQYALTVPLPCYALAVPSSYAYAAALPLPLSQTQTQTHTCCTQECCHHQQQPPLFHTPSATRVGDYFSDDNTLGCTVM</sequence>
<accession>A0A1R3JWM6</accession>
<dbReference type="OrthoDB" id="689350at2759"/>
<evidence type="ECO:0000256" key="4">
    <source>
        <dbReference type="ARBA" id="ARBA00023289"/>
    </source>
</evidence>
<gene>
    <name evidence="8" type="ORF">COLO4_13411</name>
</gene>
<feature type="compositionally biased region" description="Basic and acidic residues" evidence="6">
    <location>
        <begin position="122"/>
        <end position="144"/>
    </location>
</feature>
<evidence type="ECO:0000313" key="9">
    <source>
        <dbReference type="Proteomes" id="UP000187203"/>
    </source>
</evidence>
<evidence type="ECO:0000313" key="8">
    <source>
        <dbReference type="EMBL" id="OMO99262.1"/>
    </source>
</evidence>
<feature type="domain" description="HMA" evidence="7">
    <location>
        <begin position="7"/>
        <end position="71"/>
    </location>
</feature>
<comment type="caution">
    <text evidence="8">The sequence shown here is derived from an EMBL/GenBank/DDBJ whole genome shotgun (WGS) entry which is preliminary data.</text>
</comment>
<keyword evidence="3" id="KW-0449">Lipoprotein</keyword>
<dbReference type="Gene3D" id="3.30.70.100">
    <property type="match status" value="1"/>
</dbReference>
<dbReference type="GO" id="GO:0046872">
    <property type="term" value="F:metal ion binding"/>
    <property type="evidence" value="ECO:0007669"/>
    <property type="project" value="UniProtKB-KW"/>
</dbReference>
<dbReference type="PROSITE" id="PS50846">
    <property type="entry name" value="HMA_2"/>
    <property type="match status" value="1"/>
</dbReference>
<keyword evidence="1" id="KW-0488">Methylation</keyword>
<evidence type="ECO:0000256" key="5">
    <source>
        <dbReference type="ARBA" id="ARBA00024045"/>
    </source>
</evidence>
<organism evidence="8 9">
    <name type="scientific">Corchorus olitorius</name>
    <dbReference type="NCBI Taxonomy" id="93759"/>
    <lineage>
        <taxon>Eukaryota</taxon>
        <taxon>Viridiplantae</taxon>
        <taxon>Streptophyta</taxon>
        <taxon>Embryophyta</taxon>
        <taxon>Tracheophyta</taxon>
        <taxon>Spermatophyta</taxon>
        <taxon>Magnoliopsida</taxon>
        <taxon>eudicotyledons</taxon>
        <taxon>Gunneridae</taxon>
        <taxon>Pentapetalae</taxon>
        <taxon>rosids</taxon>
        <taxon>malvids</taxon>
        <taxon>Malvales</taxon>
        <taxon>Malvaceae</taxon>
        <taxon>Grewioideae</taxon>
        <taxon>Apeibeae</taxon>
        <taxon>Corchorus</taxon>
    </lineage>
</organism>
<keyword evidence="2" id="KW-0479">Metal-binding</keyword>
<name>A0A1R3JWM6_9ROSI</name>
<dbReference type="STRING" id="93759.A0A1R3JWM6"/>
<dbReference type="EMBL" id="AWUE01015163">
    <property type="protein sequence ID" value="OMO99262.1"/>
    <property type="molecule type" value="Genomic_DNA"/>
</dbReference>
<evidence type="ECO:0000256" key="3">
    <source>
        <dbReference type="ARBA" id="ARBA00023288"/>
    </source>
</evidence>
<keyword evidence="4" id="KW-0636">Prenylation</keyword>
<protein>
    <recommendedName>
        <fullName evidence="7">HMA domain-containing protein</fullName>
    </recommendedName>
</protein>
<dbReference type="Pfam" id="PF00403">
    <property type="entry name" value="HMA"/>
    <property type="match status" value="1"/>
</dbReference>
<reference evidence="9" key="1">
    <citation type="submission" date="2013-09" db="EMBL/GenBank/DDBJ databases">
        <title>Corchorus olitorius genome sequencing.</title>
        <authorList>
            <person name="Alam M."/>
            <person name="Haque M.S."/>
            <person name="Islam M.S."/>
            <person name="Emdad E.M."/>
            <person name="Islam M.M."/>
            <person name="Ahmed B."/>
            <person name="Halim A."/>
            <person name="Hossen Q.M.M."/>
            <person name="Hossain M.Z."/>
            <person name="Ahmed R."/>
            <person name="Khan M.M."/>
            <person name="Islam R."/>
            <person name="Rashid M.M."/>
            <person name="Khan S.A."/>
            <person name="Rahman M.S."/>
            <person name="Alam M."/>
            <person name="Yahiya A.S."/>
            <person name="Khan M.S."/>
            <person name="Azam M.S."/>
            <person name="Haque T."/>
            <person name="Lashkar M.Z.H."/>
            <person name="Akhand A.I."/>
            <person name="Morshed G."/>
            <person name="Roy S."/>
            <person name="Uddin K.S."/>
            <person name="Rabeya T."/>
            <person name="Hossain A.S."/>
            <person name="Chowdhury A."/>
            <person name="Snigdha A.R."/>
            <person name="Mortoza M.S."/>
            <person name="Matin S.A."/>
            <person name="Hoque S.M.E."/>
            <person name="Islam M.K."/>
            <person name="Roy D.K."/>
            <person name="Haider R."/>
            <person name="Moosa M.M."/>
            <person name="Elias S.M."/>
            <person name="Hasan A.M."/>
            <person name="Jahan S."/>
            <person name="Shafiuddin M."/>
            <person name="Mahmood N."/>
            <person name="Shommy N.S."/>
        </authorList>
    </citation>
    <scope>NUCLEOTIDE SEQUENCE [LARGE SCALE GENOMIC DNA]</scope>
    <source>
        <strain evidence="9">cv. O-4</strain>
    </source>
</reference>
<dbReference type="PANTHER" id="PTHR45868">
    <property type="entry name" value="HEAVY METAL-ASSOCIATED ISOPRENYLATED PLANT PROTEIN 33-RELATED"/>
    <property type="match status" value="1"/>
</dbReference>
<dbReference type="InterPro" id="IPR036163">
    <property type="entry name" value="HMA_dom_sf"/>
</dbReference>
<dbReference type="SUPFAM" id="SSF55008">
    <property type="entry name" value="HMA, heavy metal-associated domain"/>
    <property type="match status" value="1"/>
</dbReference>
<comment type="similarity">
    <text evidence="5">Belongs to the HIPP family.</text>
</comment>
<dbReference type="Proteomes" id="UP000187203">
    <property type="component" value="Unassembled WGS sequence"/>
</dbReference>